<evidence type="ECO:0000256" key="5">
    <source>
        <dbReference type="ARBA" id="ARBA00016513"/>
    </source>
</evidence>
<evidence type="ECO:0000313" key="20">
    <source>
        <dbReference type="EMBL" id="EON61469.1"/>
    </source>
</evidence>
<feature type="active site" description="Nucleophile; Schiff-base intermediate with DNA; for 5'-dRP lyase activity" evidence="17">
    <location>
        <position position="468"/>
    </location>
</feature>
<evidence type="ECO:0000256" key="8">
    <source>
        <dbReference type="ARBA" id="ARBA00022695"/>
    </source>
</evidence>
<dbReference type="SMART" id="SM00483">
    <property type="entry name" value="POLXc"/>
    <property type="match status" value="1"/>
</dbReference>
<dbReference type="InterPro" id="IPR027421">
    <property type="entry name" value="DNA_pol_lamdba_lyase_dom_sf"/>
</dbReference>
<evidence type="ECO:0000256" key="3">
    <source>
        <dbReference type="ARBA" id="ARBA00008323"/>
    </source>
</evidence>
<dbReference type="CDD" id="cd00141">
    <property type="entry name" value="NT_POLXc"/>
    <property type="match status" value="1"/>
</dbReference>
<keyword evidence="11" id="KW-0227">DNA damage</keyword>
<comment type="similarity">
    <text evidence="3">Belongs to the DNA polymerase type-X family.</text>
</comment>
<evidence type="ECO:0000256" key="13">
    <source>
        <dbReference type="ARBA" id="ARBA00023204"/>
    </source>
</evidence>
<feature type="compositionally biased region" description="Acidic residues" evidence="18">
    <location>
        <begin position="21"/>
        <end position="31"/>
    </location>
</feature>
<dbReference type="SUPFAM" id="SSF52113">
    <property type="entry name" value="BRCT domain"/>
    <property type="match status" value="1"/>
</dbReference>
<evidence type="ECO:0000256" key="18">
    <source>
        <dbReference type="SAM" id="MobiDB-lite"/>
    </source>
</evidence>
<protein>
    <recommendedName>
        <fullName evidence="5">DNA polymerase lambda</fullName>
        <ecNumber evidence="4">2.7.7.7</ecNumber>
    </recommendedName>
</protein>
<evidence type="ECO:0000256" key="4">
    <source>
        <dbReference type="ARBA" id="ARBA00012417"/>
    </source>
</evidence>
<dbReference type="InterPro" id="IPR001357">
    <property type="entry name" value="BRCT_dom"/>
</dbReference>
<comment type="subcellular location">
    <subcellularLocation>
        <location evidence="2">Nucleus</location>
    </subcellularLocation>
</comment>
<dbReference type="Pfam" id="PF14716">
    <property type="entry name" value="HHH_8"/>
    <property type="match status" value="1"/>
</dbReference>
<dbReference type="GO" id="GO:0016829">
    <property type="term" value="F:lyase activity"/>
    <property type="evidence" value="ECO:0007669"/>
    <property type="project" value="UniProtKB-KW"/>
</dbReference>
<reference evidence="21" key="1">
    <citation type="submission" date="2012-06" db="EMBL/GenBank/DDBJ databases">
        <title>The genome sequence of Coniosporium apollinis CBS 100218.</title>
        <authorList>
            <consortium name="The Broad Institute Genome Sequencing Platform"/>
            <person name="Cuomo C."/>
            <person name="Gorbushina A."/>
            <person name="Noack S."/>
            <person name="Walker B."/>
            <person name="Young S.K."/>
            <person name="Zeng Q."/>
            <person name="Gargeya S."/>
            <person name="Fitzgerald M."/>
            <person name="Haas B."/>
            <person name="Abouelleil A."/>
            <person name="Alvarado L."/>
            <person name="Arachchi H.M."/>
            <person name="Berlin A.M."/>
            <person name="Chapman S.B."/>
            <person name="Goldberg J."/>
            <person name="Griggs A."/>
            <person name="Gujja S."/>
            <person name="Hansen M."/>
            <person name="Howarth C."/>
            <person name="Imamovic A."/>
            <person name="Larimer J."/>
            <person name="McCowan C."/>
            <person name="Montmayeur A."/>
            <person name="Murphy C."/>
            <person name="Neiman D."/>
            <person name="Pearson M."/>
            <person name="Priest M."/>
            <person name="Roberts A."/>
            <person name="Saif S."/>
            <person name="Shea T."/>
            <person name="Sisk P."/>
            <person name="Sykes S."/>
            <person name="Wortman J."/>
            <person name="Nusbaum C."/>
            <person name="Birren B."/>
        </authorList>
    </citation>
    <scope>NUCLEOTIDE SEQUENCE [LARGE SCALE GENOMIC DNA]</scope>
    <source>
        <strain evidence="21">CBS 100218</strain>
    </source>
</reference>
<dbReference type="Gene3D" id="3.40.50.10190">
    <property type="entry name" value="BRCT domain"/>
    <property type="match status" value="1"/>
</dbReference>
<dbReference type="InterPro" id="IPR037160">
    <property type="entry name" value="DNA_Pol_thumb_sf"/>
</dbReference>
<evidence type="ECO:0000256" key="10">
    <source>
        <dbReference type="ARBA" id="ARBA00022723"/>
    </source>
</evidence>
<evidence type="ECO:0000256" key="12">
    <source>
        <dbReference type="ARBA" id="ARBA00022932"/>
    </source>
</evidence>
<dbReference type="SUPFAM" id="SSF81585">
    <property type="entry name" value="PsbU/PolX domain-like"/>
    <property type="match status" value="1"/>
</dbReference>
<gene>
    <name evidence="20" type="ORF">W97_00684</name>
</gene>
<comment type="catalytic activity">
    <reaction evidence="16">
        <text>DNA(n) + a 2'-deoxyribonucleoside 5'-triphosphate = DNA(n+1) + diphosphate</text>
        <dbReference type="Rhea" id="RHEA:22508"/>
        <dbReference type="Rhea" id="RHEA-COMP:17339"/>
        <dbReference type="Rhea" id="RHEA-COMP:17340"/>
        <dbReference type="ChEBI" id="CHEBI:33019"/>
        <dbReference type="ChEBI" id="CHEBI:61560"/>
        <dbReference type="ChEBI" id="CHEBI:173112"/>
        <dbReference type="EC" id="2.7.7.7"/>
    </reaction>
</comment>
<dbReference type="FunFam" id="1.10.150.20:FF:000010">
    <property type="entry name" value="DNA polymerase lambda"/>
    <property type="match status" value="1"/>
</dbReference>
<dbReference type="HOGENOM" id="CLU_008698_3_0_1"/>
<dbReference type="PROSITE" id="PS50172">
    <property type="entry name" value="BRCT"/>
    <property type="match status" value="1"/>
</dbReference>
<dbReference type="eggNOG" id="KOG2534">
    <property type="taxonomic scope" value="Eukaryota"/>
</dbReference>
<evidence type="ECO:0000256" key="1">
    <source>
        <dbReference type="ARBA" id="ARBA00001936"/>
    </source>
</evidence>
<keyword evidence="14" id="KW-0456">Lyase</keyword>
<dbReference type="InterPro" id="IPR018944">
    <property type="entry name" value="DNA_pol_lambd_fingers_domain"/>
</dbReference>
<dbReference type="PRINTS" id="PR00869">
    <property type="entry name" value="DNAPOLX"/>
</dbReference>
<sequence length="741" mass="81777">MATQQRQEKDSFFNHLFALDQSDDEHDEGLEESIAALKRSASKTKIAAASRQKGPSVKPAKSPHVQATATPSARNERTTERPQVSITPAIVRSVSAPEAPISVVSQAIARVKETPLRSFHVTKPAELVHSVTDPQSLRSSMMAASAMPRAAGKRKRAGTIQMVPGDQQIFKDLAFYFFPNNDTHPARRMRITKALQYGALWIKDWAEGITHVIADNSMNYTQLLKYLKLDALPHDVVPVNEIYPADCIAFRTRLDPHQARYQVDGFKPAATALEVTPSKASESSNPPSQDVMMARSRPVERNTTAESLTTDQYHDELAAAIAEAKVLEDLVRPPYQKPRKNQLTSALQPLDSDDESADSRPSSSSADDSSDEKPVKLLKQSSKAIFQSWQSNFQCMHEHTGKASIDNPNARTIEVLEQMCAYYDQTHDHWRTIAYRKGIASLREQTSKISTAEAAQRLPFVGARLAAKIEEIVWTNRLSRLDNALADQDPAAAALQTFLRIYGVGFAQASRWVAQGFRTLSSLAGAKLSPSQKVGLEHYDDFNARIPRAEVEQHAAVVRECLRRLDPAAEVIVGGSYRRGAADSGDIDLVITHGSAGLAHLQRLVFETLVPQLTAQGFLKAALATSHKRDGDAAGAKWLGASCLPAPNPQVWRRIDLLLVPPAEIGAALIYFTGNDVFNRSIRLLASRKGMRLNQRGLYRDVGRGPGRTRTARGTLVEARSERRIFEALGVPWRSPEQRIC</sequence>
<evidence type="ECO:0000256" key="9">
    <source>
        <dbReference type="ARBA" id="ARBA00022705"/>
    </source>
</evidence>
<dbReference type="InterPro" id="IPR002054">
    <property type="entry name" value="DNA-dir_DNA_pol_X"/>
</dbReference>
<dbReference type="InterPro" id="IPR002008">
    <property type="entry name" value="DNA_pol_X_beta-like"/>
</dbReference>
<keyword evidence="7" id="KW-0808">Transferase</keyword>
<feature type="compositionally biased region" description="Polar residues" evidence="18">
    <location>
        <begin position="278"/>
        <end position="288"/>
    </location>
</feature>
<dbReference type="Proteomes" id="UP000016924">
    <property type="component" value="Unassembled WGS sequence"/>
</dbReference>
<feature type="compositionally biased region" description="Basic and acidic residues" evidence="18">
    <location>
        <begin position="1"/>
        <end position="12"/>
    </location>
</feature>
<keyword evidence="6" id="KW-0237">DNA synthesis</keyword>
<dbReference type="InterPro" id="IPR036420">
    <property type="entry name" value="BRCT_dom_sf"/>
</dbReference>
<dbReference type="GO" id="GO:0003677">
    <property type="term" value="F:DNA binding"/>
    <property type="evidence" value="ECO:0007669"/>
    <property type="project" value="InterPro"/>
</dbReference>
<evidence type="ECO:0000313" key="21">
    <source>
        <dbReference type="Proteomes" id="UP000016924"/>
    </source>
</evidence>
<dbReference type="InterPro" id="IPR029398">
    <property type="entry name" value="PolB_thumb"/>
</dbReference>
<dbReference type="GeneID" id="19897995"/>
<dbReference type="Gene3D" id="3.30.210.10">
    <property type="entry name" value="DNA polymerase, thumb domain"/>
    <property type="match status" value="1"/>
</dbReference>
<feature type="region of interest" description="Disordered" evidence="18">
    <location>
        <begin position="332"/>
        <end position="377"/>
    </location>
</feature>
<feature type="region of interest" description="Disordered" evidence="18">
    <location>
        <begin position="274"/>
        <end position="311"/>
    </location>
</feature>
<evidence type="ECO:0000256" key="11">
    <source>
        <dbReference type="ARBA" id="ARBA00022763"/>
    </source>
</evidence>
<dbReference type="SUPFAM" id="SSF81301">
    <property type="entry name" value="Nucleotidyltransferase"/>
    <property type="match status" value="1"/>
</dbReference>
<dbReference type="EMBL" id="JH767555">
    <property type="protein sequence ID" value="EON61469.1"/>
    <property type="molecule type" value="Genomic_DNA"/>
</dbReference>
<dbReference type="PANTHER" id="PTHR11276">
    <property type="entry name" value="DNA POLYMERASE TYPE-X FAMILY MEMBER"/>
    <property type="match status" value="1"/>
</dbReference>
<keyword evidence="21" id="KW-1185">Reference proteome</keyword>
<dbReference type="RefSeq" id="XP_007776786.1">
    <property type="nucleotide sequence ID" value="XM_007778596.1"/>
</dbReference>
<dbReference type="Gene3D" id="1.10.150.110">
    <property type="entry name" value="DNA polymerase beta, N-terminal domain-like"/>
    <property type="match status" value="1"/>
</dbReference>
<evidence type="ECO:0000256" key="14">
    <source>
        <dbReference type="ARBA" id="ARBA00023239"/>
    </source>
</evidence>
<dbReference type="Gene3D" id="1.10.150.20">
    <property type="entry name" value="5' to 3' exonuclease, C-terminal subdomain"/>
    <property type="match status" value="1"/>
</dbReference>
<proteinExistence type="inferred from homology"/>
<dbReference type="PRINTS" id="PR00870">
    <property type="entry name" value="DNAPOLXBETA"/>
</dbReference>
<keyword evidence="12" id="KW-0239">DNA-directed DNA polymerase</keyword>
<keyword evidence="13" id="KW-0234">DNA repair</keyword>
<accession>R7YI32</accession>
<feature type="compositionally biased region" description="Polar residues" evidence="18">
    <location>
        <begin position="301"/>
        <end position="311"/>
    </location>
</feature>
<evidence type="ECO:0000256" key="6">
    <source>
        <dbReference type="ARBA" id="ARBA00022634"/>
    </source>
</evidence>
<evidence type="ECO:0000259" key="19">
    <source>
        <dbReference type="PROSITE" id="PS50172"/>
    </source>
</evidence>
<dbReference type="Pfam" id="PF14791">
    <property type="entry name" value="DNA_pol_B_thumb"/>
    <property type="match status" value="1"/>
</dbReference>
<dbReference type="SUPFAM" id="SSF47802">
    <property type="entry name" value="DNA polymerase beta, N-terminal domain-like"/>
    <property type="match status" value="1"/>
</dbReference>
<dbReference type="AlphaFoldDB" id="R7YI32"/>
<dbReference type="STRING" id="1168221.R7YI32"/>
<comment type="cofactor">
    <cofactor evidence="1">
        <name>Mn(2+)</name>
        <dbReference type="ChEBI" id="CHEBI:29035"/>
    </cofactor>
</comment>
<dbReference type="GO" id="GO:0006303">
    <property type="term" value="P:double-strand break repair via nonhomologous end joining"/>
    <property type="evidence" value="ECO:0007669"/>
    <property type="project" value="TreeGrafter"/>
</dbReference>
<feature type="region of interest" description="Disordered" evidence="18">
    <location>
        <begin position="1"/>
        <end position="86"/>
    </location>
</feature>
<dbReference type="FunFam" id="1.10.150.110:FF:000005">
    <property type="entry name" value="DNA polymerase POL4"/>
    <property type="match status" value="1"/>
</dbReference>
<keyword evidence="10" id="KW-0479">Metal-binding</keyword>
<feature type="domain" description="BRCT" evidence="19">
    <location>
        <begin position="165"/>
        <end position="261"/>
    </location>
</feature>
<dbReference type="Pfam" id="PF14792">
    <property type="entry name" value="DNA_pol_B_palm"/>
    <property type="match status" value="1"/>
</dbReference>
<dbReference type="PANTHER" id="PTHR11276:SF28">
    <property type="entry name" value="DNA POLYMERASE LAMBDA"/>
    <property type="match status" value="1"/>
</dbReference>
<dbReference type="OMA" id="KWHGASA"/>
<dbReference type="Gene3D" id="3.30.460.10">
    <property type="entry name" value="Beta Polymerase, domain 2"/>
    <property type="match status" value="1"/>
</dbReference>
<evidence type="ECO:0000256" key="2">
    <source>
        <dbReference type="ARBA" id="ARBA00004123"/>
    </source>
</evidence>
<dbReference type="OrthoDB" id="205514at2759"/>
<keyword evidence="15" id="KW-0539">Nucleus</keyword>
<dbReference type="EC" id="2.7.7.7" evidence="4"/>
<keyword evidence="9" id="KW-0235">DNA replication</keyword>
<evidence type="ECO:0000256" key="16">
    <source>
        <dbReference type="ARBA" id="ARBA00049244"/>
    </source>
</evidence>
<keyword evidence="8" id="KW-0548">Nucleotidyltransferase</keyword>
<evidence type="ECO:0000256" key="17">
    <source>
        <dbReference type="PIRSR" id="PIRSR622312-50"/>
    </source>
</evidence>
<dbReference type="GO" id="GO:0005634">
    <property type="term" value="C:nucleus"/>
    <property type="evidence" value="ECO:0007669"/>
    <property type="project" value="UniProtKB-SubCell"/>
</dbReference>
<dbReference type="GO" id="GO:0046872">
    <property type="term" value="F:metal ion binding"/>
    <property type="evidence" value="ECO:0007669"/>
    <property type="project" value="UniProtKB-KW"/>
</dbReference>
<dbReference type="Pfam" id="PF10391">
    <property type="entry name" value="DNA_pol_lambd_f"/>
    <property type="match status" value="1"/>
</dbReference>
<dbReference type="GO" id="GO:0003887">
    <property type="term" value="F:DNA-directed DNA polymerase activity"/>
    <property type="evidence" value="ECO:0007669"/>
    <property type="project" value="UniProtKB-KW"/>
</dbReference>
<name>R7YI32_CONA1</name>
<dbReference type="InterPro" id="IPR043519">
    <property type="entry name" value="NT_sf"/>
</dbReference>
<organism evidence="20 21">
    <name type="scientific">Coniosporium apollinis (strain CBS 100218)</name>
    <name type="common">Rock-inhabiting black yeast</name>
    <dbReference type="NCBI Taxonomy" id="1168221"/>
    <lineage>
        <taxon>Eukaryota</taxon>
        <taxon>Fungi</taxon>
        <taxon>Dikarya</taxon>
        <taxon>Ascomycota</taxon>
        <taxon>Pezizomycotina</taxon>
        <taxon>Dothideomycetes</taxon>
        <taxon>Dothideomycetes incertae sedis</taxon>
        <taxon>Coniosporium</taxon>
    </lineage>
</organism>
<dbReference type="InterPro" id="IPR022312">
    <property type="entry name" value="DNA_pol_X"/>
</dbReference>
<evidence type="ECO:0000256" key="15">
    <source>
        <dbReference type="ARBA" id="ARBA00023242"/>
    </source>
</evidence>
<evidence type="ECO:0000256" key="7">
    <source>
        <dbReference type="ARBA" id="ARBA00022679"/>
    </source>
</evidence>
<dbReference type="InterPro" id="IPR028207">
    <property type="entry name" value="DNA_pol_B_palm_palm"/>
</dbReference>
<dbReference type="InterPro" id="IPR010996">
    <property type="entry name" value="HHH_MUS81"/>
</dbReference>